<evidence type="ECO:0000313" key="4">
    <source>
        <dbReference type="Proteomes" id="UP000503349"/>
    </source>
</evidence>
<feature type="signal peptide" evidence="2">
    <location>
        <begin position="1"/>
        <end position="22"/>
    </location>
</feature>
<keyword evidence="1" id="KW-0812">Transmembrane</keyword>
<evidence type="ECO:0000256" key="1">
    <source>
        <dbReference type="SAM" id="Phobius"/>
    </source>
</evidence>
<dbReference type="AlphaFoldDB" id="A0A6G1Q6S6"/>
<organism evidence="3 4">
    <name type="scientific">Channa argus</name>
    <name type="common">Northern snakehead</name>
    <name type="synonym">Ophicephalus argus</name>
    <dbReference type="NCBI Taxonomy" id="215402"/>
    <lineage>
        <taxon>Eukaryota</taxon>
        <taxon>Metazoa</taxon>
        <taxon>Chordata</taxon>
        <taxon>Craniata</taxon>
        <taxon>Vertebrata</taxon>
        <taxon>Euteleostomi</taxon>
        <taxon>Actinopterygii</taxon>
        <taxon>Neopterygii</taxon>
        <taxon>Teleostei</taxon>
        <taxon>Neoteleostei</taxon>
        <taxon>Acanthomorphata</taxon>
        <taxon>Anabantaria</taxon>
        <taxon>Anabantiformes</taxon>
        <taxon>Channoidei</taxon>
        <taxon>Channidae</taxon>
        <taxon>Channa</taxon>
    </lineage>
</organism>
<keyword evidence="2" id="KW-0732">Signal</keyword>
<gene>
    <name evidence="3" type="ORF">EXN66_Car013785</name>
</gene>
<sequence>MTLVKFSIALLLFMVAIRYGVFKPVAKEEDVDKGVEAKPKALNHQKKEGCLGPPKEICAAVGSNTTLPFPLNFSGSVTESSWTWTKNSYDLCFFRNGKLKYGDLLEYKSRITVSRENLAKGDGSITVIGVQEADKGLYTLRHDFQTCIGHVNFVVESNEASCKETELPVIETTVLPSVANKSTENVINVGVAGPFVAVVAVSAVLTVAVGLVVCIDFTVQHKRAARRHVKEIEMENLNPPTAVERPQQRQQKIF</sequence>
<dbReference type="InterPro" id="IPR036179">
    <property type="entry name" value="Ig-like_dom_sf"/>
</dbReference>
<accession>A0A6G1Q6S6</accession>
<dbReference type="EMBL" id="CM015724">
    <property type="protein sequence ID" value="KAF3698104.1"/>
    <property type="molecule type" value="Genomic_DNA"/>
</dbReference>
<proteinExistence type="predicted"/>
<name>A0A6G1Q6S6_CHAAH</name>
<dbReference type="Proteomes" id="UP000503349">
    <property type="component" value="Chromosome 13"/>
</dbReference>
<keyword evidence="1" id="KW-0472">Membrane</keyword>
<feature type="chain" id="PRO_5026042084" evidence="2">
    <location>
        <begin position="23"/>
        <end position="254"/>
    </location>
</feature>
<reference evidence="4" key="2">
    <citation type="submission" date="2019-02" db="EMBL/GenBank/DDBJ databases">
        <title>Opniocepnalus argus Var Kimnra genome.</title>
        <authorList>
            <person name="Zhou C."/>
            <person name="Xiao S."/>
        </authorList>
    </citation>
    <scope>NUCLEOTIDE SEQUENCE [LARGE SCALE GENOMIC DNA]</scope>
</reference>
<evidence type="ECO:0000256" key="2">
    <source>
        <dbReference type="SAM" id="SignalP"/>
    </source>
</evidence>
<evidence type="ECO:0000313" key="3">
    <source>
        <dbReference type="EMBL" id="KAF3698104.1"/>
    </source>
</evidence>
<dbReference type="SUPFAM" id="SSF48726">
    <property type="entry name" value="Immunoglobulin"/>
    <property type="match status" value="1"/>
</dbReference>
<reference evidence="3 4" key="1">
    <citation type="submission" date="2019-02" db="EMBL/GenBank/DDBJ databases">
        <title>Opniocepnalus argus genome.</title>
        <authorList>
            <person name="Zhou C."/>
            <person name="Xiao S."/>
        </authorList>
    </citation>
    <scope>NUCLEOTIDE SEQUENCE [LARGE SCALE GENOMIC DNA]</scope>
    <source>
        <strain evidence="3">OARG1902GOOAL</strain>
        <tissue evidence="3">Muscle</tissue>
    </source>
</reference>
<dbReference type="InterPro" id="IPR013783">
    <property type="entry name" value="Ig-like_fold"/>
</dbReference>
<dbReference type="Gene3D" id="2.60.40.10">
    <property type="entry name" value="Immunoglobulins"/>
    <property type="match status" value="1"/>
</dbReference>
<feature type="transmembrane region" description="Helical" evidence="1">
    <location>
        <begin position="195"/>
        <end position="219"/>
    </location>
</feature>
<keyword evidence="4" id="KW-1185">Reference proteome</keyword>
<keyword evidence="1" id="KW-1133">Transmembrane helix</keyword>
<protein>
    <submittedName>
        <fullName evidence="3">Butyrophilin subfamily 1 member A1</fullName>
    </submittedName>
</protein>